<dbReference type="PANTHER" id="PTHR30619">
    <property type="entry name" value="DNA INTERNALIZATION/COMPETENCE PROTEIN COMEC/REC2"/>
    <property type="match status" value="1"/>
</dbReference>
<keyword evidence="9" id="KW-1185">Reference proteome</keyword>
<keyword evidence="3 6" id="KW-0812">Transmembrane</keyword>
<accession>A0A1C4ARQ0</accession>
<dbReference type="InterPro" id="IPR036866">
    <property type="entry name" value="RibonucZ/Hydroxyglut_hydro"/>
</dbReference>
<feature type="transmembrane region" description="Helical" evidence="6">
    <location>
        <begin position="323"/>
        <end position="356"/>
    </location>
</feature>
<comment type="subcellular location">
    <subcellularLocation>
        <location evidence="1">Cell membrane</location>
        <topology evidence="1">Multi-pass membrane protein</topology>
    </subcellularLocation>
</comment>
<protein>
    <submittedName>
        <fullName evidence="8">Competence protein ComEC</fullName>
    </submittedName>
</protein>
<evidence type="ECO:0000256" key="5">
    <source>
        <dbReference type="ARBA" id="ARBA00023136"/>
    </source>
</evidence>
<dbReference type="InterPro" id="IPR052159">
    <property type="entry name" value="Competence_DNA_uptake"/>
</dbReference>
<evidence type="ECO:0000256" key="1">
    <source>
        <dbReference type="ARBA" id="ARBA00004651"/>
    </source>
</evidence>
<dbReference type="GO" id="GO:0030420">
    <property type="term" value="P:establishment of competence for transformation"/>
    <property type="evidence" value="ECO:0007669"/>
    <property type="project" value="InterPro"/>
</dbReference>
<dbReference type="STRING" id="1798183.GA0061080_101334"/>
<evidence type="ECO:0000313" key="9">
    <source>
        <dbReference type="Proteomes" id="UP000199698"/>
    </source>
</evidence>
<dbReference type="Pfam" id="PF03772">
    <property type="entry name" value="Competence"/>
    <property type="match status" value="1"/>
</dbReference>
<gene>
    <name evidence="8" type="ORF">GA0061080_101334</name>
</gene>
<dbReference type="InterPro" id="IPR001279">
    <property type="entry name" value="Metallo-B-lactamas"/>
</dbReference>
<feature type="transmembrane region" description="Helical" evidence="6">
    <location>
        <begin position="376"/>
        <end position="395"/>
    </location>
</feature>
<reference evidence="9" key="1">
    <citation type="submission" date="2016-08" db="EMBL/GenBank/DDBJ databases">
        <authorList>
            <person name="Varghese N."/>
            <person name="Submissions Spin"/>
        </authorList>
    </citation>
    <scope>NUCLEOTIDE SEQUENCE [LARGE SCALE GENOMIC DNA]</scope>
    <source>
        <strain evidence="9">R-53144</strain>
    </source>
</reference>
<evidence type="ECO:0000313" key="8">
    <source>
        <dbReference type="EMBL" id="SCB97237.1"/>
    </source>
</evidence>
<evidence type="ECO:0000259" key="7">
    <source>
        <dbReference type="SMART" id="SM00849"/>
    </source>
</evidence>
<feature type="transmembrane region" description="Helical" evidence="6">
    <location>
        <begin position="489"/>
        <end position="506"/>
    </location>
</feature>
<proteinExistence type="predicted"/>
<dbReference type="CDD" id="cd07731">
    <property type="entry name" value="ComA-like_MBL-fold"/>
    <property type="match status" value="1"/>
</dbReference>
<dbReference type="SUPFAM" id="SSF56281">
    <property type="entry name" value="Metallo-hydrolase/oxidoreductase"/>
    <property type="match status" value="1"/>
</dbReference>
<dbReference type="Gene3D" id="3.60.15.10">
    <property type="entry name" value="Ribonuclease Z/Hydroxyacylglutathione hydrolase-like"/>
    <property type="match status" value="1"/>
</dbReference>
<dbReference type="InterPro" id="IPR004477">
    <property type="entry name" value="ComEC_N"/>
</dbReference>
<sequence>MRQFYSLDLLAIMFSLGCLPLLFLPHLLSDLQWYFIAFILLVLVLVVPVKFRFNLSIIVVFSLSFLWSVTYSKQYLTNISPYIDKTLVVKAKVININTRQKTTTITPYYLSFSIFSISDVTLSNDIPISVYWDNPATPKLGQTWQLTLKTKVMHGYLNEGGFDSQRFSIANRSLLSAKLVDAKLLDDKSNLRQFIVDLALPYIDLFDYQDILLALAFGDRSQLDESHRMVMMQTGVAHLMAISGMHILVVFALSCFFVKIVLFFIPKRFIYFFVPIIIGWLCAFFYAWLTGFNPPTLRAMVALSIWIYFRYKKYKISSWQKINRIIALLLLFDPLMILSESFWLSCYAVITLIFLHDWMPLSKAVRHKKRWYIIRILYLQCGLTLLLLPIQFFIFQGVSGVSILTNLIAIPVISLVTFPTILLALIFSIFDCFSIALWFWLIADKSLEWLFLSLNWLNQLWINIPSDFYLLGLLGWLTVVIIRTGVWQRFSITLLVILTILVTPFFKQQHYRWRLDMLDVGHGLAIVIHDGKSAILYDTGAKWEKSSAMERVIIPFLQWHNLNVQGIIISHQHNDHVGGLKLLQLIYPKAWLMSSSSDFNNDYQCLAGNRIIWNDLTFNVLWPNQLVSDAQNKDSCVVQVTDGNFSVLLTGDLERNQEYQLVTKYRNQLTSTILQIPHHGSSTSSSYTFLNHVKPINSLVSTSRYNPWKLPSNKVMAKYKDLQLDYYVTARTGQISLFFDKQTWKLKTMRGEIKPRWYHDWFGSLPNYE</sequence>
<dbReference type="EMBL" id="FMBA01000013">
    <property type="protein sequence ID" value="SCB97237.1"/>
    <property type="molecule type" value="Genomic_DNA"/>
</dbReference>
<dbReference type="Pfam" id="PF13567">
    <property type="entry name" value="DUF4131"/>
    <property type="match status" value="1"/>
</dbReference>
<dbReference type="InterPro" id="IPR035681">
    <property type="entry name" value="ComA-like_MBL"/>
</dbReference>
<dbReference type="Proteomes" id="UP000199698">
    <property type="component" value="Unassembled WGS sequence"/>
</dbReference>
<feature type="transmembrane region" description="Helical" evidence="6">
    <location>
        <begin position="269"/>
        <end position="289"/>
    </location>
</feature>
<feature type="transmembrane region" description="Helical" evidence="6">
    <location>
        <begin position="7"/>
        <end position="25"/>
    </location>
</feature>
<evidence type="ECO:0000256" key="2">
    <source>
        <dbReference type="ARBA" id="ARBA00022475"/>
    </source>
</evidence>
<dbReference type="NCBIfam" id="TIGR00361">
    <property type="entry name" value="ComEC_Rec2"/>
    <property type="match status" value="1"/>
</dbReference>
<evidence type="ECO:0000256" key="3">
    <source>
        <dbReference type="ARBA" id="ARBA00022692"/>
    </source>
</evidence>
<dbReference type="InterPro" id="IPR025405">
    <property type="entry name" value="DUF4131"/>
</dbReference>
<feature type="transmembrane region" description="Helical" evidence="6">
    <location>
        <begin position="31"/>
        <end position="48"/>
    </location>
</feature>
<dbReference type="RefSeq" id="WP_091122085.1">
    <property type="nucleotide sequence ID" value="NZ_FMBA01000013.1"/>
</dbReference>
<dbReference type="AlphaFoldDB" id="A0A1C4ARQ0"/>
<keyword evidence="4 6" id="KW-1133">Transmembrane helix</keyword>
<keyword evidence="2" id="KW-1003">Cell membrane</keyword>
<feature type="transmembrane region" description="Helical" evidence="6">
    <location>
        <begin position="55"/>
        <end position="72"/>
    </location>
</feature>
<feature type="transmembrane region" description="Helical" evidence="6">
    <location>
        <begin position="236"/>
        <end position="262"/>
    </location>
</feature>
<evidence type="ECO:0000256" key="6">
    <source>
        <dbReference type="SAM" id="Phobius"/>
    </source>
</evidence>
<organism evidence="8 9">
    <name type="scientific">Gilliamella intestini</name>
    <dbReference type="NCBI Taxonomy" id="1798183"/>
    <lineage>
        <taxon>Bacteria</taxon>
        <taxon>Pseudomonadati</taxon>
        <taxon>Pseudomonadota</taxon>
        <taxon>Gammaproteobacteria</taxon>
        <taxon>Orbales</taxon>
        <taxon>Orbaceae</taxon>
        <taxon>Gilliamella</taxon>
    </lineage>
</organism>
<feature type="transmembrane region" description="Helical" evidence="6">
    <location>
        <begin position="407"/>
        <end position="440"/>
    </location>
</feature>
<dbReference type="PANTHER" id="PTHR30619:SF1">
    <property type="entry name" value="RECOMBINATION PROTEIN 2"/>
    <property type="match status" value="1"/>
</dbReference>
<feature type="domain" description="Metallo-beta-lactamase" evidence="7">
    <location>
        <begin position="522"/>
        <end position="704"/>
    </location>
</feature>
<dbReference type="GO" id="GO:0005886">
    <property type="term" value="C:plasma membrane"/>
    <property type="evidence" value="ECO:0007669"/>
    <property type="project" value="UniProtKB-SubCell"/>
</dbReference>
<feature type="transmembrane region" description="Helical" evidence="6">
    <location>
        <begin position="460"/>
        <end position="482"/>
    </location>
</feature>
<dbReference type="SMART" id="SM00849">
    <property type="entry name" value="Lactamase_B"/>
    <property type="match status" value="1"/>
</dbReference>
<dbReference type="NCBIfam" id="TIGR00360">
    <property type="entry name" value="ComEC_N-term"/>
    <property type="match status" value="1"/>
</dbReference>
<dbReference type="OrthoDB" id="9761531at2"/>
<keyword evidence="5 6" id="KW-0472">Membrane</keyword>
<name>A0A1C4ARQ0_9GAMM</name>
<dbReference type="InterPro" id="IPR004797">
    <property type="entry name" value="Competence_ComEC/Rec2"/>
</dbReference>
<evidence type="ECO:0000256" key="4">
    <source>
        <dbReference type="ARBA" id="ARBA00022989"/>
    </source>
</evidence>
<dbReference type="Pfam" id="PF00753">
    <property type="entry name" value="Lactamase_B"/>
    <property type="match status" value="1"/>
</dbReference>